<dbReference type="OrthoDB" id="28413at2759"/>
<dbReference type="SUPFAM" id="SSF48371">
    <property type="entry name" value="ARM repeat"/>
    <property type="match status" value="1"/>
</dbReference>
<sequence length="141" mass="15507">MVDVSILQRSLAILESMVLNSQALYQKIAEEVTVGQLLSHLQVSNQEIQTYAIALINALFLKAPEDKRQEMADASAQKQLRLAILTIVLENSSPEDQHACPFGRSAIELTKVLCEVLQIGELRKRSPVGAEPLWARAGTAL</sequence>
<evidence type="ECO:0000259" key="1">
    <source>
        <dbReference type="Pfam" id="PF11841"/>
    </source>
</evidence>
<reference evidence="2 3" key="1">
    <citation type="journal article" date="2013" name="Proc. Natl. Acad. Sci. U.S.A.">
        <title>The king cobra genome reveals dynamic gene evolution and adaptation in the snake venom system.</title>
        <authorList>
            <person name="Vonk F.J."/>
            <person name="Casewell N.R."/>
            <person name="Henkel C.V."/>
            <person name="Heimberg A.M."/>
            <person name="Jansen H.J."/>
            <person name="McCleary R.J."/>
            <person name="Kerkkamp H.M."/>
            <person name="Vos R.A."/>
            <person name="Guerreiro I."/>
            <person name="Calvete J.J."/>
            <person name="Wuster W."/>
            <person name="Woods A.E."/>
            <person name="Logan J.M."/>
            <person name="Harrison R.A."/>
            <person name="Castoe T.A."/>
            <person name="de Koning A.P."/>
            <person name="Pollock D.D."/>
            <person name="Yandell M."/>
            <person name="Calderon D."/>
            <person name="Renjifo C."/>
            <person name="Currier R.B."/>
            <person name="Salgado D."/>
            <person name="Pla D."/>
            <person name="Sanz L."/>
            <person name="Hyder A.S."/>
            <person name="Ribeiro J.M."/>
            <person name="Arntzen J.W."/>
            <person name="van den Thillart G.E."/>
            <person name="Boetzer M."/>
            <person name="Pirovano W."/>
            <person name="Dirks R.P."/>
            <person name="Spaink H.P."/>
            <person name="Duboule D."/>
            <person name="McGlinn E."/>
            <person name="Kini R.M."/>
            <person name="Richardson M.K."/>
        </authorList>
    </citation>
    <scope>NUCLEOTIDE SEQUENCE</scope>
    <source>
        <tissue evidence="2">Blood</tissue>
    </source>
</reference>
<dbReference type="AlphaFoldDB" id="V8N7K2"/>
<dbReference type="InterPro" id="IPR016024">
    <property type="entry name" value="ARM-type_fold"/>
</dbReference>
<dbReference type="EMBL" id="AZIM01008020">
    <property type="protein sequence ID" value="ETE57638.1"/>
    <property type="molecule type" value="Genomic_DNA"/>
</dbReference>
<dbReference type="InterPro" id="IPR024574">
    <property type="entry name" value="ELMO_ARM"/>
</dbReference>
<evidence type="ECO:0000313" key="3">
    <source>
        <dbReference type="Proteomes" id="UP000018936"/>
    </source>
</evidence>
<comment type="caution">
    <text evidence="2">The sequence shown here is derived from an EMBL/GenBank/DDBJ whole genome shotgun (WGS) entry which is preliminary data.</text>
</comment>
<dbReference type="Pfam" id="PF11841">
    <property type="entry name" value="ELMO_ARM"/>
    <property type="match status" value="1"/>
</dbReference>
<name>V8N7K2_OPHHA</name>
<keyword evidence="3" id="KW-1185">Reference proteome</keyword>
<dbReference type="Proteomes" id="UP000018936">
    <property type="component" value="Unassembled WGS sequence"/>
</dbReference>
<feature type="domain" description="ELMO armadillo-like helical" evidence="1">
    <location>
        <begin position="2"/>
        <end position="88"/>
    </location>
</feature>
<accession>V8N7K2</accession>
<protein>
    <recommendedName>
        <fullName evidence="1">ELMO armadillo-like helical domain-containing protein</fullName>
    </recommendedName>
</protein>
<proteinExistence type="predicted"/>
<gene>
    <name evidence="2" type="ORF">L345_16645</name>
</gene>
<organism evidence="2 3">
    <name type="scientific">Ophiophagus hannah</name>
    <name type="common">King cobra</name>
    <name type="synonym">Naja hannah</name>
    <dbReference type="NCBI Taxonomy" id="8665"/>
    <lineage>
        <taxon>Eukaryota</taxon>
        <taxon>Metazoa</taxon>
        <taxon>Chordata</taxon>
        <taxon>Craniata</taxon>
        <taxon>Vertebrata</taxon>
        <taxon>Euteleostomi</taxon>
        <taxon>Lepidosauria</taxon>
        <taxon>Squamata</taxon>
        <taxon>Bifurcata</taxon>
        <taxon>Unidentata</taxon>
        <taxon>Episquamata</taxon>
        <taxon>Toxicofera</taxon>
        <taxon>Serpentes</taxon>
        <taxon>Colubroidea</taxon>
        <taxon>Elapidae</taxon>
        <taxon>Elapinae</taxon>
        <taxon>Ophiophagus</taxon>
    </lineage>
</organism>
<evidence type="ECO:0000313" key="2">
    <source>
        <dbReference type="EMBL" id="ETE57638.1"/>
    </source>
</evidence>
<feature type="non-terminal residue" evidence="2">
    <location>
        <position position="1"/>
    </location>
</feature>